<dbReference type="EMBL" id="CXWC01000010">
    <property type="protein sequence ID" value="CTQ71656.1"/>
    <property type="molecule type" value="Genomic_DNA"/>
</dbReference>
<dbReference type="OrthoDB" id="9799531at2"/>
<dbReference type="Gene3D" id="1.10.8.930">
    <property type="entry name" value="Protein of unknown function DUF1465"/>
    <property type="match status" value="1"/>
</dbReference>
<reference evidence="3" key="1">
    <citation type="submission" date="2015-07" db="EMBL/GenBank/DDBJ databases">
        <authorList>
            <person name="Rodrigo-Torres Lidia"/>
            <person name="Arahal R.David."/>
        </authorList>
    </citation>
    <scope>NUCLEOTIDE SEQUENCE [LARGE SCALE GENOMIC DNA]</scope>
    <source>
        <strain evidence="3">CECT 5096</strain>
    </source>
</reference>
<organism evidence="2 3">
    <name type="scientific">Roseibium album</name>
    <dbReference type="NCBI Taxonomy" id="311410"/>
    <lineage>
        <taxon>Bacteria</taxon>
        <taxon>Pseudomonadati</taxon>
        <taxon>Pseudomonadota</taxon>
        <taxon>Alphaproteobacteria</taxon>
        <taxon>Hyphomicrobiales</taxon>
        <taxon>Stappiaceae</taxon>
        <taxon>Roseibium</taxon>
    </lineage>
</organism>
<dbReference type="STRING" id="311410.LA5095_01743"/>
<dbReference type="AlphaFoldDB" id="A0A0M6Z7N5"/>
<dbReference type="RefSeq" id="WP_082442663.1">
    <property type="nucleotide sequence ID" value="NZ_CANKXR010000008.1"/>
</dbReference>
<dbReference type="GeneID" id="97670363"/>
<dbReference type="InterPro" id="IPR038301">
    <property type="entry name" value="AraC-like_sf"/>
</dbReference>
<feature type="region of interest" description="Disordered" evidence="1">
    <location>
        <begin position="93"/>
        <end position="118"/>
    </location>
</feature>
<sequence>MTEDMKKADGPAGAVHIAHHLANSDNFQNLFQEGMSLVEETAMYLDGDGREEAKLLPRPASLAYATESMRLTTRLMQLASWLLLQRAVNEGEMSREQAGSEKNKVRLDKLSSATGGPSWDELPQTLRELIERSTRLQERVVHLDKMLYRKGPEEKASEAINDNPVASQLNQLHAAFGKLG</sequence>
<evidence type="ECO:0000313" key="2">
    <source>
        <dbReference type="EMBL" id="CTQ71656.1"/>
    </source>
</evidence>
<dbReference type="InterPro" id="IPR010848">
    <property type="entry name" value="DUF1465"/>
</dbReference>
<feature type="compositionally biased region" description="Basic and acidic residues" evidence="1">
    <location>
        <begin position="93"/>
        <end position="109"/>
    </location>
</feature>
<protein>
    <recommendedName>
        <fullName evidence="4">Regulator of CtrA degradation</fullName>
    </recommendedName>
</protein>
<proteinExistence type="predicted"/>
<keyword evidence="3" id="KW-1185">Reference proteome</keyword>
<dbReference type="Proteomes" id="UP000049983">
    <property type="component" value="Unassembled WGS sequence"/>
</dbReference>
<evidence type="ECO:0000313" key="3">
    <source>
        <dbReference type="Proteomes" id="UP000049983"/>
    </source>
</evidence>
<evidence type="ECO:0000256" key="1">
    <source>
        <dbReference type="SAM" id="MobiDB-lite"/>
    </source>
</evidence>
<accession>A0A0M6Z7N5</accession>
<gene>
    <name evidence="2" type="ORF">LA5096_02997</name>
</gene>
<name>A0A0M6Z7N5_9HYPH</name>
<evidence type="ECO:0008006" key="4">
    <source>
        <dbReference type="Google" id="ProtNLM"/>
    </source>
</evidence>
<dbReference type="Pfam" id="PF07323">
    <property type="entry name" value="DUF1465"/>
    <property type="match status" value="1"/>
</dbReference>